<dbReference type="KEGG" id="amr:AM1_2090"/>
<dbReference type="InterPro" id="IPR052894">
    <property type="entry name" value="AsmA-related"/>
</dbReference>
<feature type="transmembrane region" description="Helical" evidence="1">
    <location>
        <begin position="7"/>
        <end position="25"/>
    </location>
</feature>
<evidence type="ECO:0000313" key="3">
    <source>
        <dbReference type="Proteomes" id="UP000000268"/>
    </source>
</evidence>
<protein>
    <submittedName>
        <fullName evidence="2">Uncharacterized protein</fullName>
    </submittedName>
</protein>
<dbReference type="InterPro" id="IPR008023">
    <property type="entry name" value="DUF748"/>
</dbReference>
<dbReference type="PANTHER" id="PTHR30441">
    <property type="entry name" value="DUF748 DOMAIN-CONTAINING PROTEIN"/>
    <property type="match status" value="1"/>
</dbReference>
<keyword evidence="1" id="KW-0812">Transmembrane</keyword>
<proteinExistence type="predicted"/>
<accession>B0BYT9</accession>
<dbReference type="HOGENOM" id="CLU_1131772_0_0_3"/>
<reference evidence="2 3" key="1">
    <citation type="journal article" date="2008" name="Proc. Natl. Acad. Sci. U.S.A.">
        <title>Niche adaptation and genome expansion in the chlorophyll d-producing cyanobacterium Acaryochloris marina.</title>
        <authorList>
            <person name="Swingley W.D."/>
            <person name="Chen M."/>
            <person name="Cheung P.C."/>
            <person name="Conrad A.L."/>
            <person name="Dejesa L.C."/>
            <person name="Hao J."/>
            <person name="Honchak B.M."/>
            <person name="Karbach L.E."/>
            <person name="Kurdoglu A."/>
            <person name="Lahiri S."/>
            <person name="Mastrian S.D."/>
            <person name="Miyashita H."/>
            <person name="Page L."/>
            <person name="Ramakrishna P."/>
            <person name="Satoh S."/>
            <person name="Sattley W.M."/>
            <person name="Shimada Y."/>
            <person name="Taylor H.L."/>
            <person name="Tomo T."/>
            <person name="Tsuchiya T."/>
            <person name="Wang Z.T."/>
            <person name="Raymond J."/>
            <person name="Mimuro M."/>
            <person name="Blankenship R.E."/>
            <person name="Touchman J.W."/>
        </authorList>
    </citation>
    <scope>NUCLEOTIDE SEQUENCE [LARGE SCALE GENOMIC DNA]</scope>
    <source>
        <strain evidence="3">MBIC 11017</strain>
    </source>
</reference>
<name>B0BYT9_ACAM1</name>
<evidence type="ECO:0000313" key="2">
    <source>
        <dbReference type="EMBL" id="ABW27105.1"/>
    </source>
</evidence>
<dbReference type="AlphaFoldDB" id="B0BYT9"/>
<sequence>MAKRALKILGGGVAIAVLALGIGWFSRNAILESALEGAIQDTTGVSTDVEGLNFQPFAGDLTIKAITLKNPQGFSTPHLVKVQNLDLDFQLSNLWQDQVELEALTVNGLDLKVEQQIPDNNLVKVVDTLQEKEQPESSGNEKVVKIGRLSIRNIKASIKLNAIVDLEENLDIDDIELTDVTSKNAEGKLSVAIANAVTTALLEKIPQDGLPINIDGDNPLKDLPIDDIPIDIEGLIP</sequence>
<dbReference type="eggNOG" id="COG2982">
    <property type="taxonomic scope" value="Bacteria"/>
</dbReference>
<dbReference type="Proteomes" id="UP000000268">
    <property type="component" value="Chromosome"/>
</dbReference>
<keyword evidence="3" id="KW-1185">Reference proteome</keyword>
<evidence type="ECO:0000256" key="1">
    <source>
        <dbReference type="SAM" id="Phobius"/>
    </source>
</evidence>
<dbReference type="GO" id="GO:0005886">
    <property type="term" value="C:plasma membrane"/>
    <property type="evidence" value="ECO:0007669"/>
    <property type="project" value="TreeGrafter"/>
</dbReference>
<dbReference type="GO" id="GO:0090313">
    <property type="term" value="P:regulation of protein targeting to membrane"/>
    <property type="evidence" value="ECO:0007669"/>
    <property type="project" value="TreeGrafter"/>
</dbReference>
<dbReference type="STRING" id="329726.AM1_2090"/>
<dbReference type="Pfam" id="PF05359">
    <property type="entry name" value="DUF748"/>
    <property type="match status" value="1"/>
</dbReference>
<keyword evidence="1" id="KW-1133">Transmembrane helix</keyword>
<dbReference type="EMBL" id="CP000828">
    <property type="protein sequence ID" value="ABW27105.1"/>
    <property type="molecule type" value="Genomic_DNA"/>
</dbReference>
<dbReference type="PANTHER" id="PTHR30441:SF4">
    <property type="entry name" value="PROTEIN ASMA"/>
    <property type="match status" value="1"/>
</dbReference>
<dbReference type="RefSeq" id="WP_012162594.1">
    <property type="nucleotide sequence ID" value="NC_009925.1"/>
</dbReference>
<keyword evidence="1" id="KW-0472">Membrane</keyword>
<gene>
    <name evidence="2" type="ordered locus">AM1_2090</name>
</gene>
<dbReference type="OrthoDB" id="9766390at2"/>
<organism evidence="2 3">
    <name type="scientific">Acaryochloris marina (strain MBIC 11017)</name>
    <dbReference type="NCBI Taxonomy" id="329726"/>
    <lineage>
        <taxon>Bacteria</taxon>
        <taxon>Bacillati</taxon>
        <taxon>Cyanobacteriota</taxon>
        <taxon>Cyanophyceae</taxon>
        <taxon>Acaryochloridales</taxon>
        <taxon>Acaryochloridaceae</taxon>
        <taxon>Acaryochloris</taxon>
    </lineage>
</organism>